<dbReference type="PROSITE" id="PS51257">
    <property type="entry name" value="PROKAR_LIPOPROTEIN"/>
    <property type="match status" value="1"/>
</dbReference>
<name>B8CIH6_SHEPW</name>
<dbReference type="KEGG" id="swp:swp_0632"/>
<dbReference type="Proteomes" id="UP000000753">
    <property type="component" value="Chromosome"/>
</dbReference>
<organism evidence="2 3">
    <name type="scientific">Shewanella piezotolerans (strain WP3 / JCM 13877)</name>
    <dbReference type="NCBI Taxonomy" id="225849"/>
    <lineage>
        <taxon>Bacteria</taxon>
        <taxon>Pseudomonadati</taxon>
        <taxon>Pseudomonadota</taxon>
        <taxon>Gammaproteobacteria</taxon>
        <taxon>Alteromonadales</taxon>
        <taxon>Shewanellaceae</taxon>
        <taxon>Shewanella</taxon>
    </lineage>
</organism>
<reference evidence="2 3" key="1">
    <citation type="journal article" date="2008" name="PLoS ONE">
        <title>Environmental adaptation: genomic analysis of the piezotolerant and psychrotolerant deep-sea iron reducing bacterium Shewanella piezotolerans WP3.</title>
        <authorList>
            <person name="Wang F."/>
            <person name="Wang J."/>
            <person name="Jian H."/>
            <person name="Zhang B."/>
            <person name="Li S."/>
            <person name="Wang F."/>
            <person name="Zeng X."/>
            <person name="Gao L."/>
            <person name="Bartlett D.H."/>
            <person name="Yu J."/>
            <person name="Hu S."/>
            <person name="Xiao X."/>
        </authorList>
    </citation>
    <scope>NUCLEOTIDE SEQUENCE [LARGE SCALE GENOMIC DNA]</scope>
    <source>
        <strain evidence="3">WP3 / JCM 13877</strain>
    </source>
</reference>
<sequence length="133" mass="14457">MSRPVWSQMFKLIFSATFIVGLSGCSAFAESETKAIPAVLLSADANNTSQLEQAIAGLLNTDNVKISPSAFVQSSLLSIERAPHKDATGQLIMGRNYEMPQMVQLYVQGDSCFIKLVDGESSRQLPKLKCKAE</sequence>
<feature type="chain" id="PRO_5002866698" description="Lipoprotein" evidence="1">
    <location>
        <begin position="30"/>
        <end position="133"/>
    </location>
</feature>
<proteinExistence type="predicted"/>
<dbReference type="eggNOG" id="ENOG5033HZS">
    <property type="taxonomic scope" value="Bacteria"/>
</dbReference>
<keyword evidence="3" id="KW-1185">Reference proteome</keyword>
<gene>
    <name evidence="2" type="ordered locus">swp_0632</name>
</gene>
<dbReference type="OrthoDB" id="6272568at2"/>
<evidence type="ECO:0000256" key="1">
    <source>
        <dbReference type="SAM" id="SignalP"/>
    </source>
</evidence>
<dbReference type="STRING" id="225849.swp_0632"/>
<dbReference type="AlphaFoldDB" id="B8CIH6"/>
<dbReference type="HOGENOM" id="CLU_152376_1_0_6"/>
<accession>B8CIH6</accession>
<keyword evidence="1" id="KW-0732">Signal</keyword>
<protein>
    <recommendedName>
        <fullName evidence="4">Lipoprotein</fullName>
    </recommendedName>
</protein>
<evidence type="ECO:0000313" key="3">
    <source>
        <dbReference type="Proteomes" id="UP000000753"/>
    </source>
</evidence>
<dbReference type="EMBL" id="CP000472">
    <property type="protein sequence ID" value="ACJ27452.1"/>
    <property type="molecule type" value="Genomic_DNA"/>
</dbReference>
<evidence type="ECO:0000313" key="2">
    <source>
        <dbReference type="EMBL" id="ACJ27452.1"/>
    </source>
</evidence>
<evidence type="ECO:0008006" key="4">
    <source>
        <dbReference type="Google" id="ProtNLM"/>
    </source>
</evidence>
<dbReference type="RefSeq" id="WP_020910833.1">
    <property type="nucleotide sequence ID" value="NC_011566.1"/>
</dbReference>
<feature type="signal peptide" evidence="1">
    <location>
        <begin position="1"/>
        <end position="29"/>
    </location>
</feature>